<dbReference type="GO" id="GO:0007166">
    <property type="term" value="P:cell surface receptor signaling pathway"/>
    <property type="evidence" value="ECO:0007669"/>
    <property type="project" value="InterPro"/>
</dbReference>
<dbReference type="InterPro" id="IPR053231">
    <property type="entry name" value="GPCR_LN-TM7"/>
</dbReference>
<dbReference type="InterPro" id="IPR017981">
    <property type="entry name" value="GPCR_2-like_7TM"/>
</dbReference>
<evidence type="ECO:0000256" key="1">
    <source>
        <dbReference type="ARBA" id="ARBA00004141"/>
    </source>
</evidence>
<dbReference type="PROSITE" id="PS00524">
    <property type="entry name" value="SMB_1"/>
    <property type="match status" value="1"/>
</dbReference>
<evidence type="ECO:0000313" key="9">
    <source>
        <dbReference type="EMBL" id="CAH1795337.1"/>
    </source>
</evidence>
<dbReference type="CDD" id="cd15039">
    <property type="entry name" value="7tmB3_Methuselah-like"/>
    <property type="match status" value="1"/>
</dbReference>
<comment type="subcellular location">
    <subcellularLocation>
        <location evidence="1">Membrane</location>
        <topology evidence="1">Multi-pass membrane protein</topology>
    </subcellularLocation>
</comment>
<dbReference type="Proteomes" id="UP000749559">
    <property type="component" value="Unassembled WGS sequence"/>
</dbReference>
<feature type="chain" id="PRO_5044310431" evidence="8">
    <location>
        <begin position="21"/>
        <end position="832"/>
    </location>
</feature>
<accession>A0A8J1U6X3</accession>
<evidence type="ECO:0000313" key="10">
    <source>
        <dbReference type="Proteomes" id="UP000749559"/>
    </source>
</evidence>
<gene>
    <name evidence="9" type="ORF">OFUS_LOCUS19893</name>
</gene>
<feature type="transmembrane region" description="Helical" evidence="7">
    <location>
        <begin position="770"/>
        <end position="791"/>
    </location>
</feature>
<organism evidence="9 10">
    <name type="scientific">Owenia fusiformis</name>
    <name type="common">Polychaete worm</name>
    <dbReference type="NCBI Taxonomy" id="6347"/>
    <lineage>
        <taxon>Eukaryota</taxon>
        <taxon>Metazoa</taxon>
        <taxon>Spiralia</taxon>
        <taxon>Lophotrochozoa</taxon>
        <taxon>Annelida</taxon>
        <taxon>Polychaeta</taxon>
        <taxon>Sedentaria</taxon>
        <taxon>Canalipalpata</taxon>
        <taxon>Sabellida</taxon>
        <taxon>Oweniida</taxon>
        <taxon>Oweniidae</taxon>
        <taxon>Owenia</taxon>
    </lineage>
</organism>
<feature type="region of interest" description="Disordered" evidence="6">
    <location>
        <begin position="805"/>
        <end position="832"/>
    </location>
</feature>
<evidence type="ECO:0000256" key="4">
    <source>
        <dbReference type="ARBA" id="ARBA00023136"/>
    </source>
</evidence>
<evidence type="ECO:0000256" key="2">
    <source>
        <dbReference type="ARBA" id="ARBA00022692"/>
    </source>
</evidence>
<reference evidence="9" key="1">
    <citation type="submission" date="2022-03" db="EMBL/GenBank/DDBJ databases">
        <authorList>
            <person name="Martin C."/>
        </authorList>
    </citation>
    <scope>NUCLEOTIDE SEQUENCE</scope>
</reference>
<evidence type="ECO:0000256" key="5">
    <source>
        <dbReference type="ARBA" id="ARBA00023157"/>
    </source>
</evidence>
<keyword evidence="4 7" id="KW-0472">Membrane</keyword>
<keyword evidence="10" id="KW-1185">Reference proteome</keyword>
<keyword evidence="5" id="KW-1015">Disulfide bond</keyword>
<keyword evidence="3 7" id="KW-1133">Transmembrane helix</keyword>
<evidence type="ECO:0000256" key="6">
    <source>
        <dbReference type="SAM" id="MobiDB-lite"/>
    </source>
</evidence>
<dbReference type="PROSITE" id="PS50261">
    <property type="entry name" value="G_PROTEIN_RECEP_F2_4"/>
    <property type="match status" value="1"/>
</dbReference>
<name>A0A8J1U6X3_OWEFU</name>
<dbReference type="OrthoDB" id="6134459at2759"/>
<sequence length="832" mass="93252">MKIQAIIAFVLCNILMYVTAVNGQLLNEYQNKTVRSGDANDTAINATYSPGDGNIDVDNSDDLSDVMNSTILPIFETTNPPGACDLPHIDLDSITYNCHDVRPWKYSCNNRCGSVLEPVQGAYCSCDSGCLPHKDCCRDFELQCPIEYNISHSLLNNLITEPYMECESFNGKQYKMVVQCLNGTRCVDLDRNWLDAIPVIDKATSVTYLNTNCAACNNIELVSPWPSNITCIEEPILSTLTSVEALQTAVEDQLCFIHVKDIGHICTYSISSCPLNCKNKDLVERCHNSSIQLVESSSTMFMLRTYQNEYCLRCNVPGPGLKCSACSACSNTESETYFPPFSFSLLMDINPKKGLKIGFNVNGVNQEFECDATSNCSSACKEGYDYNNGTCVHVFTPYTIIVNITFKIVESSQHAFELTGMMEDDFIKRIDTFAASDISYTMVYDNNILNGTTSITFKDNILAGDNITGIEYHNMIFQKLKSEYDKHMENIDLEFVKDIDFTSVCVEGMDALTCWDWKNATKFFERNSLVEAHTLSMPSENIMGIVTIVCLSISVICMIIRLVLQIFVPVFHTFPGKLQFLMVLALWFASMFKLLGPLAFRLPDLCTAMGVLTHYFYLVTFTWMSIIALDMYLIFRARLSVASRGLKRLVVYSTVAFLLPGLIVATAGILDGVVQGSNLRPDYGVPVCMITNRYSLLLFFAGPLAVMIIFNIVMFSLTVHNLRKSWRDAKSVKTKRNENHFDVYIKLFLLMGFTWVFGFIAPFAEQDGLWYIFIILNASQGVFIFVASVCSRRVLRSLRCMKSTSKGSSYMTKSSSVRNSESVISNGTQNLS</sequence>
<dbReference type="PANTHER" id="PTHR45902:SF1">
    <property type="entry name" value="LATROPHILIN RECEPTOR-LIKE PROTEIN A"/>
    <property type="match status" value="1"/>
</dbReference>
<feature type="transmembrane region" description="Helical" evidence="7">
    <location>
        <begin position="576"/>
        <end position="595"/>
    </location>
</feature>
<dbReference type="InterPro" id="IPR036024">
    <property type="entry name" value="Somatomedin_B-like_dom_sf"/>
</dbReference>
<evidence type="ECO:0000256" key="8">
    <source>
        <dbReference type="SAM" id="SignalP"/>
    </source>
</evidence>
<feature type="signal peptide" evidence="8">
    <location>
        <begin position="1"/>
        <end position="20"/>
    </location>
</feature>
<protein>
    <submittedName>
        <fullName evidence="9">Uncharacterized protein</fullName>
    </submittedName>
</protein>
<feature type="transmembrane region" description="Helical" evidence="7">
    <location>
        <begin position="743"/>
        <end position="764"/>
    </location>
</feature>
<dbReference type="SUPFAM" id="SSF90188">
    <property type="entry name" value="Somatomedin B domain"/>
    <property type="match status" value="1"/>
</dbReference>
<dbReference type="Gene3D" id="4.10.410.20">
    <property type="match status" value="1"/>
</dbReference>
<dbReference type="PROSITE" id="PS50958">
    <property type="entry name" value="SMB_2"/>
    <property type="match status" value="1"/>
</dbReference>
<feature type="transmembrane region" description="Helical" evidence="7">
    <location>
        <begin position="615"/>
        <end position="637"/>
    </location>
</feature>
<feature type="transmembrane region" description="Helical" evidence="7">
    <location>
        <begin position="649"/>
        <end position="674"/>
    </location>
</feature>
<dbReference type="GO" id="GO:0016020">
    <property type="term" value="C:membrane"/>
    <property type="evidence" value="ECO:0007669"/>
    <property type="project" value="UniProtKB-SubCell"/>
</dbReference>
<dbReference type="InterPro" id="IPR000832">
    <property type="entry name" value="GPCR_2_secretin-like"/>
</dbReference>
<dbReference type="Gene3D" id="1.20.1070.10">
    <property type="entry name" value="Rhodopsin 7-helix transmembrane proteins"/>
    <property type="match status" value="1"/>
</dbReference>
<feature type="transmembrane region" description="Helical" evidence="7">
    <location>
        <begin position="694"/>
        <end position="722"/>
    </location>
</feature>
<feature type="compositionally biased region" description="Low complexity" evidence="6">
    <location>
        <begin position="805"/>
        <end position="826"/>
    </location>
</feature>
<feature type="transmembrane region" description="Helical" evidence="7">
    <location>
        <begin position="542"/>
        <end position="564"/>
    </location>
</feature>
<keyword evidence="8" id="KW-0732">Signal</keyword>
<dbReference type="GO" id="GO:0004930">
    <property type="term" value="F:G protein-coupled receptor activity"/>
    <property type="evidence" value="ECO:0007669"/>
    <property type="project" value="InterPro"/>
</dbReference>
<dbReference type="Pfam" id="PF00002">
    <property type="entry name" value="7tm_2"/>
    <property type="match status" value="1"/>
</dbReference>
<dbReference type="AlphaFoldDB" id="A0A8J1U6X3"/>
<dbReference type="EMBL" id="CAIIXF020000009">
    <property type="protein sequence ID" value="CAH1795337.1"/>
    <property type="molecule type" value="Genomic_DNA"/>
</dbReference>
<comment type="caution">
    <text evidence="9">The sequence shown here is derived from an EMBL/GenBank/DDBJ whole genome shotgun (WGS) entry which is preliminary data.</text>
</comment>
<evidence type="ECO:0000256" key="7">
    <source>
        <dbReference type="SAM" id="Phobius"/>
    </source>
</evidence>
<keyword evidence="2 7" id="KW-0812">Transmembrane</keyword>
<dbReference type="InterPro" id="IPR001212">
    <property type="entry name" value="Somatomedin_B_dom"/>
</dbReference>
<dbReference type="PANTHER" id="PTHR45902">
    <property type="entry name" value="LATROPHILIN RECEPTOR-LIKE PROTEIN A"/>
    <property type="match status" value="1"/>
</dbReference>
<dbReference type="Pfam" id="PF01033">
    <property type="entry name" value="Somatomedin_B"/>
    <property type="match status" value="1"/>
</dbReference>
<evidence type="ECO:0000256" key="3">
    <source>
        <dbReference type="ARBA" id="ARBA00022989"/>
    </source>
</evidence>
<proteinExistence type="predicted"/>